<evidence type="ECO:0000313" key="2">
    <source>
        <dbReference type="EMBL" id="CAH7684257.1"/>
    </source>
</evidence>
<keyword evidence="3" id="KW-1185">Reference proteome</keyword>
<feature type="compositionally biased region" description="Polar residues" evidence="1">
    <location>
        <begin position="405"/>
        <end position="414"/>
    </location>
</feature>
<feature type="compositionally biased region" description="Basic and acidic residues" evidence="1">
    <location>
        <begin position="650"/>
        <end position="677"/>
    </location>
</feature>
<organism evidence="2 3">
    <name type="scientific">Phakopsora pachyrhizi</name>
    <name type="common">Asian soybean rust disease fungus</name>
    <dbReference type="NCBI Taxonomy" id="170000"/>
    <lineage>
        <taxon>Eukaryota</taxon>
        <taxon>Fungi</taxon>
        <taxon>Dikarya</taxon>
        <taxon>Basidiomycota</taxon>
        <taxon>Pucciniomycotina</taxon>
        <taxon>Pucciniomycetes</taxon>
        <taxon>Pucciniales</taxon>
        <taxon>Phakopsoraceae</taxon>
        <taxon>Phakopsora</taxon>
    </lineage>
</organism>
<feature type="region of interest" description="Disordered" evidence="1">
    <location>
        <begin position="162"/>
        <end position="191"/>
    </location>
</feature>
<reference evidence="2" key="1">
    <citation type="submission" date="2022-06" db="EMBL/GenBank/DDBJ databases">
        <authorList>
            <consortium name="SYNGENTA / RWTH Aachen University"/>
        </authorList>
    </citation>
    <scope>NUCLEOTIDE SEQUENCE</scope>
</reference>
<evidence type="ECO:0000313" key="3">
    <source>
        <dbReference type="Proteomes" id="UP001153365"/>
    </source>
</evidence>
<feature type="compositionally biased region" description="Basic and acidic residues" evidence="1">
    <location>
        <begin position="496"/>
        <end position="520"/>
    </location>
</feature>
<feature type="compositionally biased region" description="Basic and acidic residues" evidence="1">
    <location>
        <begin position="110"/>
        <end position="120"/>
    </location>
</feature>
<feature type="region of interest" description="Disordered" evidence="1">
    <location>
        <begin position="1"/>
        <end position="136"/>
    </location>
</feature>
<dbReference type="AlphaFoldDB" id="A0AAV0BC15"/>
<dbReference type="Proteomes" id="UP001153365">
    <property type="component" value="Unassembled WGS sequence"/>
</dbReference>
<feature type="compositionally biased region" description="Basic and acidic residues" evidence="1">
    <location>
        <begin position="10"/>
        <end position="27"/>
    </location>
</feature>
<gene>
    <name evidence="2" type="ORF">PPACK8108_LOCUS18330</name>
</gene>
<sequence length="703" mass="77584">MEVDEDFDDPNDRRPQRLLDALIQRDDEFSDSEDEGEGGRRDIQSHKRLRNRLHQSPQTNGRRPSLKPAVLKPPQRTTRRSGTTYDVTRSRQSSLSSSTTTSATPNLRSRLHDETSDSKLGEVGLSTHTSSPCATRWADKANPQMLHDSADAPLPNVNQVVTKLPDSRTISGSPLSRRSPSERRSIPPETLNSVLDPIVQSSTSTFTPSSQPNGILESVKKAVEEPIEMNESSLISDQSTSALELIPTDETAHAIINQVENESDVNVITNSLVQSMENSVDTQKVLSTEIEMEIEMDAPNVEANTQELDDTMEVDKVDASEECIKQESGEAEQLTEQIAKFLPEKMDVDIVAIEQTPEEIALTSINLKDEEKFEKTEITLGLEEIGTRLDKSQAQLGVLASTSFPPVEGSTSSLPIEPSFKTDPLKDTEMVGMIKSLRSPRLEANETMSTGALETKISSQLHEPELDPKAELERMANQLVEEVERESLKAVIQPATKDEKGSDVENDAARENEKVKETDPQAKQNITLIEVEHDPRLPTLGSREEEQVLELSTKPVEDYKVTLLESLCAAVERKDKAFEDRSGVEQGGDMMVQRAVNPMMDPQLNHVPVTKQVSQPFVRPGGTHTQDLNSGVVESSSVTTTDSNSGSGSGKERAETEERLGGELSVEKGFDERRRDEKEEDSESFKKSSMSSIDPLITSSSLT</sequence>
<feature type="region of interest" description="Disordered" evidence="1">
    <location>
        <begin position="606"/>
        <end position="703"/>
    </location>
</feature>
<proteinExistence type="predicted"/>
<feature type="compositionally biased region" description="Low complexity" evidence="1">
    <location>
        <begin position="630"/>
        <end position="646"/>
    </location>
</feature>
<feature type="region of interest" description="Disordered" evidence="1">
    <location>
        <begin position="405"/>
        <end position="424"/>
    </location>
</feature>
<dbReference type="EMBL" id="CALTRL010005281">
    <property type="protein sequence ID" value="CAH7684257.1"/>
    <property type="molecule type" value="Genomic_DNA"/>
</dbReference>
<name>A0AAV0BC15_PHAPC</name>
<protein>
    <submittedName>
        <fullName evidence="2">Uncharacterized protein</fullName>
    </submittedName>
</protein>
<evidence type="ECO:0000256" key="1">
    <source>
        <dbReference type="SAM" id="MobiDB-lite"/>
    </source>
</evidence>
<feature type="compositionally biased region" description="Low complexity" evidence="1">
    <location>
        <begin position="90"/>
        <end position="104"/>
    </location>
</feature>
<comment type="caution">
    <text evidence="2">The sequence shown here is derived from an EMBL/GenBank/DDBJ whole genome shotgun (WGS) entry which is preliminary data.</text>
</comment>
<feature type="region of interest" description="Disordered" evidence="1">
    <location>
        <begin position="494"/>
        <end position="527"/>
    </location>
</feature>
<accession>A0AAV0BC15</accession>